<keyword evidence="2" id="KW-1185">Reference proteome</keyword>
<name>A0ABR3GUX5_9PEZI</name>
<dbReference type="EMBL" id="JBBBZM010000009">
    <property type="protein sequence ID" value="KAL0639736.1"/>
    <property type="molecule type" value="Genomic_DNA"/>
</dbReference>
<accession>A0ABR3GUX5</accession>
<proteinExistence type="predicted"/>
<gene>
    <name evidence="1" type="ORF">Q9L58_001303</name>
</gene>
<evidence type="ECO:0008006" key="3">
    <source>
        <dbReference type="Google" id="ProtNLM"/>
    </source>
</evidence>
<reference evidence="1 2" key="1">
    <citation type="submission" date="2024-02" db="EMBL/GenBank/DDBJ databases">
        <title>Discinaceae phylogenomics.</title>
        <authorList>
            <person name="Dirks A.C."/>
            <person name="James T.Y."/>
        </authorList>
    </citation>
    <scope>NUCLEOTIDE SEQUENCE [LARGE SCALE GENOMIC DNA]</scope>
    <source>
        <strain evidence="1 2">ACD0624</strain>
    </source>
</reference>
<evidence type="ECO:0000313" key="1">
    <source>
        <dbReference type="EMBL" id="KAL0639736.1"/>
    </source>
</evidence>
<evidence type="ECO:0000313" key="2">
    <source>
        <dbReference type="Proteomes" id="UP001447188"/>
    </source>
</evidence>
<comment type="caution">
    <text evidence="1">The sequence shown here is derived from an EMBL/GenBank/DDBJ whole genome shotgun (WGS) entry which is preliminary data.</text>
</comment>
<protein>
    <recommendedName>
        <fullName evidence="3">F-box domain-containing protein</fullName>
    </recommendedName>
</protein>
<dbReference type="Proteomes" id="UP001447188">
    <property type="component" value="Unassembled WGS sequence"/>
</dbReference>
<sequence>MTLLTLETLPTDVLADILSTFDDFEDLRVLLRSSAICWRVFNEHTASIAGQVAKNILGIGVWDNATKVLIYQRTPAPPTKEGSHTKGENATEVADQDYATIERDLKGDFVFQRQDIANLVANQQFFLTCAAGFTTLLRLRPKPYPFPIFGATAVDAPLSQSFVAGDELQIKFFYEMWLLSYQFGHSSIEDFAQLEPLSEQRMADLDFLSRSMSTNRNLARFVPQPRWKTPIPRWRKSRHDNCKVAALWYDLFGRMRGGDWFWDPPNKNRLLLLKMTSHLGAAITIDNPTCPKADFWKQMNDLEADYLRMGVAEMVDKYGLSRAWK</sequence>
<organism evidence="1 2">
    <name type="scientific">Discina gigas</name>
    <dbReference type="NCBI Taxonomy" id="1032678"/>
    <lineage>
        <taxon>Eukaryota</taxon>
        <taxon>Fungi</taxon>
        <taxon>Dikarya</taxon>
        <taxon>Ascomycota</taxon>
        <taxon>Pezizomycotina</taxon>
        <taxon>Pezizomycetes</taxon>
        <taxon>Pezizales</taxon>
        <taxon>Discinaceae</taxon>
        <taxon>Discina</taxon>
    </lineage>
</organism>